<comment type="caution">
    <text evidence="1">The sequence shown here is derived from an EMBL/GenBank/DDBJ whole genome shotgun (WGS) entry which is preliminary data.</text>
</comment>
<keyword evidence="2" id="KW-1185">Reference proteome</keyword>
<evidence type="ECO:0000313" key="1">
    <source>
        <dbReference type="EMBL" id="PJF18166.1"/>
    </source>
</evidence>
<dbReference type="EMBL" id="MTSL01000137">
    <property type="protein sequence ID" value="PJF18166.1"/>
    <property type="molecule type" value="Genomic_DNA"/>
</dbReference>
<reference evidence="1 2" key="1">
    <citation type="submission" date="2016-10" db="EMBL/GenBank/DDBJ databases">
        <title>The genome of Paramicrosporidium saccamoebae is the missing link in understanding Cryptomycota and Microsporidia evolution.</title>
        <authorList>
            <person name="Quandt C.A."/>
            <person name="Beaudet D."/>
            <person name="Corsaro D."/>
            <person name="Michel R."/>
            <person name="Corradi N."/>
            <person name="James T."/>
        </authorList>
    </citation>
    <scope>NUCLEOTIDE SEQUENCE [LARGE SCALE GENOMIC DNA]</scope>
    <source>
        <strain evidence="1 2">KSL3</strain>
    </source>
</reference>
<dbReference type="AlphaFoldDB" id="A0A2H9TKA2"/>
<organism evidence="1 2">
    <name type="scientific">Paramicrosporidium saccamoebae</name>
    <dbReference type="NCBI Taxonomy" id="1246581"/>
    <lineage>
        <taxon>Eukaryota</taxon>
        <taxon>Fungi</taxon>
        <taxon>Fungi incertae sedis</taxon>
        <taxon>Cryptomycota</taxon>
        <taxon>Cryptomycota incertae sedis</taxon>
        <taxon>Paramicrosporidium</taxon>
    </lineage>
</organism>
<protein>
    <submittedName>
        <fullName evidence="1">Uncharacterized protein</fullName>
    </submittedName>
</protein>
<name>A0A2H9TKA2_9FUNG</name>
<accession>A0A2H9TKA2</accession>
<sequence length="167" mass="19368">MPAGECGASDLLQRPLDYKSSLELKRRFDRLCMCPESQRALENDTKLTLRPILWGMVSQYNPERASVLRLKAIMVDELSIFDIPYIASKSQIAKTSGLDVVKEALREGYAFIRYCAQIPFFVNWDDPEDYHWFYAYSFRKPWFSAELWSRLECSKDSDVLGDASCVR</sequence>
<gene>
    <name evidence="1" type="ORF">PSACC_02034</name>
</gene>
<dbReference type="Proteomes" id="UP000240830">
    <property type="component" value="Unassembled WGS sequence"/>
</dbReference>
<evidence type="ECO:0000313" key="2">
    <source>
        <dbReference type="Proteomes" id="UP000240830"/>
    </source>
</evidence>
<proteinExistence type="predicted"/>